<name>A0AAV2QYB7_MEGNR</name>
<sequence>MQCSSEPKAVNKAETCFHVIPQPFWKIVSLLLYIFDLGTDIYSAFQYFSNEDYWWGSLTATFAFLPMGFSSNFVIMYDIQTSKRSRREKWMLVLGTIVCTPIVPFGILVRDVVNSFSTHTSDDNVLTDDIANSRAKFVKLYEGLCESYPQAGLQIYIVFKILNEMNKVIMWWQYVTIAMSLITLSFALSNSVLFITAANRSKVTFFFFGLLGVASRIMVCCLYSLIHKALVIVPIGTAFVATSITWSIIRWRPFSMCGPLYKYPNHCTDIVDSVRIVMGWFLTCMFNSFTVSGLVITTSNLVFAVVGCFMDVPQAIAITTLIISTINWIINIILALVPCFEGIRKDFLVVLNGESEFY</sequence>
<keyword evidence="9" id="KW-1185">Reference proteome</keyword>
<evidence type="ECO:0000313" key="9">
    <source>
        <dbReference type="Proteomes" id="UP001497623"/>
    </source>
</evidence>
<dbReference type="InterPro" id="IPR018629">
    <property type="entry name" value="XK-rel"/>
</dbReference>
<keyword evidence="3" id="KW-1003">Cell membrane</keyword>
<keyword evidence="6 7" id="KW-0472">Membrane</keyword>
<feature type="transmembrane region" description="Helical" evidence="7">
    <location>
        <begin position="280"/>
        <end position="303"/>
    </location>
</feature>
<feature type="transmembrane region" description="Helical" evidence="7">
    <location>
        <begin position="231"/>
        <end position="249"/>
    </location>
</feature>
<evidence type="ECO:0000256" key="1">
    <source>
        <dbReference type="ARBA" id="ARBA00004651"/>
    </source>
</evidence>
<evidence type="ECO:0000256" key="4">
    <source>
        <dbReference type="ARBA" id="ARBA00022692"/>
    </source>
</evidence>
<dbReference type="PANTHER" id="PTHR16024:SF6">
    <property type="entry name" value="XK-RELATED PROTEIN"/>
    <property type="match status" value="1"/>
</dbReference>
<dbReference type="AlphaFoldDB" id="A0AAV2QYB7"/>
<evidence type="ECO:0000256" key="7">
    <source>
        <dbReference type="RuleBase" id="RU910716"/>
    </source>
</evidence>
<evidence type="ECO:0000256" key="6">
    <source>
        <dbReference type="ARBA" id="ARBA00023136"/>
    </source>
</evidence>
<keyword evidence="5 7" id="KW-1133">Transmembrane helix</keyword>
<evidence type="ECO:0000256" key="5">
    <source>
        <dbReference type="ARBA" id="ARBA00022989"/>
    </source>
</evidence>
<feature type="transmembrane region" description="Helical" evidence="7">
    <location>
        <begin position="171"/>
        <end position="193"/>
    </location>
</feature>
<gene>
    <name evidence="8" type="ORF">MNOR_LOCUS17768</name>
</gene>
<feature type="transmembrane region" description="Helical" evidence="7">
    <location>
        <begin position="90"/>
        <end position="109"/>
    </location>
</feature>
<comment type="similarity">
    <text evidence="2 7">Belongs to the XK family.</text>
</comment>
<dbReference type="Pfam" id="PF09815">
    <property type="entry name" value="XK-related"/>
    <property type="match status" value="1"/>
</dbReference>
<protein>
    <recommendedName>
        <fullName evidence="7">XK-related protein</fullName>
    </recommendedName>
</protein>
<keyword evidence="4 7" id="KW-0812">Transmembrane</keyword>
<feature type="transmembrane region" description="Helical" evidence="7">
    <location>
        <begin position="54"/>
        <end position="78"/>
    </location>
</feature>
<dbReference type="PANTHER" id="PTHR16024">
    <property type="entry name" value="XK-RELATED PROTEIN"/>
    <property type="match status" value="1"/>
</dbReference>
<dbReference type="Proteomes" id="UP001497623">
    <property type="component" value="Unassembled WGS sequence"/>
</dbReference>
<dbReference type="InterPro" id="IPR050895">
    <property type="entry name" value="XK-related_scramblase"/>
</dbReference>
<reference evidence="8 9" key="1">
    <citation type="submission" date="2024-05" db="EMBL/GenBank/DDBJ databases">
        <authorList>
            <person name="Wallberg A."/>
        </authorList>
    </citation>
    <scope>NUCLEOTIDE SEQUENCE [LARGE SCALE GENOMIC DNA]</scope>
</reference>
<feature type="transmembrane region" description="Helical" evidence="7">
    <location>
        <begin position="205"/>
        <end position="225"/>
    </location>
</feature>
<comment type="subcellular location">
    <subcellularLocation>
        <location evidence="1">Cell membrane</location>
        <topology evidence="1">Multi-pass membrane protein</topology>
    </subcellularLocation>
    <subcellularLocation>
        <location evidence="7">Membrane</location>
        <topology evidence="7">Multi-pass membrane protein</topology>
    </subcellularLocation>
</comment>
<proteinExistence type="inferred from homology"/>
<dbReference type="EMBL" id="CAXKWB010012382">
    <property type="protein sequence ID" value="CAL4104424.1"/>
    <property type="molecule type" value="Genomic_DNA"/>
</dbReference>
<organism evidence="8 9">
    <name type="scientific">Meganyctiphanes norvegica</name>
    <name type="common">Northern krill</name>
    <name type="synonym">Thysanopoda norvegica</name>
    <dbReference type="NCBI Taxonomy" id="48144"/>
    <lineage>
        <taxon>Eukaryota</taxon>
        <taxon>Metazoa</taxon>
        <taxon>Ecdysozoa</taxon>
        <taxon>Arthropoda</taxon>
        <taxon>Crustacea</taxon>
        <taxon>Multicrustacea</taxon>
        <taxon>Malacostraca</taxon>
        <taxon>Eumalacostraca</taxon>
        <taxon>Eucarida</taxon>
        <taxon>Euphausiacea</taxon>
        <taxon>Euphausiidae</taxon>
        <taxon>Meganyctiphanes</taxon>
    </lineage>
</organism>
<evidence type="ECO:0000256" key="3">
    <source>
        <dbReference type="ARBA" id="ARBA00022475"/>
    </source>
</evidence>
<accession>A0AAV2QYB7</accession>
<evidence type="ECO:0000256" key="2">
    <source>
        <dbReference type="ARBA" id="ARBA00008789"/>
    </source>
</evidence>
<evidence type="ECO:0000313" key="8">
    <source>
        <dbReference type="EMBL" id="CAL4104424.1"/>
    </source>
</evidence>
<comment type="caution">
    <text evidence="8">The sequence shown here is derived from an EMBL/GenBank/DDBJ whole genome shotgun (WGS) entry which is preliminary data.</text>
</comment>
<dbReference type="GO" id="GO:0005886">
    <property type="term" value="C:plasma membrane"/>
    <property type="evidence" value="ECO:0007669"/>
    <property type="project" value="UniProtKB-SubCell"/>
</dbReference>
<feature type="transmembrane region" description="Helical" evidence="7">
    <location>
        <begin position="315"/>
        <end position="337"/>
    </location>
</feature>